<dbReference type="Pfam" id="PF06293">
    <property type="entry name" value="Kdo"/>
    <property type="match status" value="1"/>
</dbReference>
<dbReference type="Proteomes" id="UP001280581">
    <property type="component" value="Unassembled WGS sequence"/>
</dbReference>
<dbReference type="SUPFAM" id="SSF56112">
    <property type="entry name" value="Protein kinase-like (PK-like)"/>
    <property type="match status" value="1"/>
</dbReference>
<evidence type="ECO:0000313" key="2">
    <source>
        <dbReference type="Proteomes" id="UP001280581"/>
    </source>
</evidence>
<dbReference type="EMBL" id="WVTA01000004">
    <property type="protein sequence ID" value="KAK3214116.1"/>
    <property type="molecule type" value="Genomic_DNA"/>
</dbReference>
<accession>A0AAN6RK79</accession>
<gene>
    <name evidence="1" type="ORF">GRF29_28g2071426</name>
</gene>
<protein>
    <recommendedName>
        <fullName evidence="3">Protein kinase domain-containing protein</fullName>
    </recommendedName>
</protein>
<organism evidence="1 2">
    <name type="scientific">Pseudopithomyces chartarum</name>
    <dbReference type="NCBI Taxonomy" id="1892770"/>
    <lineage>
        <taxon>Eukaryota</taxon>
        <taxon>Fungi</taxon>
        <taxon>Dikarya</taxon>
        <taxon>Ascomycota</taxon>
        <taxon>Pezizomycotina</taxon>
        <taxon>Dothideomycetes</taxon>
        <taxon>Pleosporomycetidae</taxon>
        <taxon>Pleosporales</taxon>
        <taxon>Massarineae</taxon>
        <taxon>Didymosphaeriaceae</taxon>
        <taxon>Pseudopithomyces</taxon>
    </lineage>
</organism>
<sequence>MEENIFVMDDALHADNVNYTTPKVDSGAIEAIENCGKFIYIKPAGKTHRNDLLFCLPTTGQSIADLEVVKVKDDDDQNLNRERAVLKEIHERLPEEHRSRFPQVKGHGHDGGKEWLAMTGYSRPITMDDLVKHCIWEQVPLPKDLFALLICQITRLYAALNRIGVQHGDTHEGNILLQAPETDIQALPSVNIIDFGTSRTIQNTRGLVSMMNRVITQHPIRSKPDGAWEAFQAKVEDWHRDSPDSSEILRVLQELVHKIDANEHQLSGEAQVILNTIAENKRNNRLWVTDEDISWVI</sequence>
<evidence type="ECO:0000313" key="1">
    <source>
        <dbReference type="EMBL" id="KAK3214116.1"/>
    </source>
</evidence>
<dbReference type="AlphaFoldDB" id="A0AAN6RK79"/>
<dbReference type="Gene3D" id="1.10.510.10">
    <property type="entry name" value="Transferase(Phosphotransferase) domain 1"/>
    <property type="match status" value="1"/>
</dbReference>
<proteinExistence type="predicted"/>
<keyword evidence="2" id="KW-1185">Reference proteome</keyword>
<name>A0AAN6RK79_9PLEO</name>
<comment type="caution">
    <text evidence="1">The sequence shown here is derived from an EMBL/GenBank/DDBJ whole genome shotgun (WGS) entry which is preliminary data.</text>
</comment>
<evidence type="ECO:0008006" key="3">
    <source>
        <dbReference type="Google" id="ProtNLM"/>
    </source>
</evidence>
<dbReference type="InterPro" id="IPR011009">
    <property type="entry name" value="Kinase-like_dom_sf"/>
</dbReference>
<reference evidence="1 2" key="1">
    <citation type="submission" date="2021-02" db="EMBL/GenBank/DDBJ databases">
        <title>Genome assembly of Pseudopithomyces chartarum.</title>
        <authorList>
            <person name="Jauregui R."/>
            <person name="Singh J."/>
            <person name="Voisey C."/>
        </authorList>
    </citation>
    <scope>NUCLEOTIDE SEQUENCE [LARGE SCALE GENOMIC DNA]</scope>
    <source>
        <strain evidence="1 2">AGR01</strain>
    </source>
</reference>